<keyword evidence="7 11" id="KW-1133">Transmembrane helix</keyword>
<evidence type="ECO:0000256" key="5">
    <source>
        <dbReference type="ARBA" id="ARBA00022692"/>
    </source>
</evidence>
<evidence type="ECO:0000256" key="11">
    <source>
        <dbReference type="RuleBase" id="RU361115"/>
    </source>
</evidence>
<feature type="transmembrane region" description="Helical" evidence="11">
    <location>
        <begin position="216"/>
        <end position="236"/>
    </location>
</feature>
<dbReference type="EnsemblMetazoa" id="PPA03356.1">
    <property type="protein sequence ID" value="PPA03356.1"/>
    <property type="gene ID" value="WBGene00092910"/>
</dbReference>
<keyword evidence="6 11" id="KW-0276">Fatty acid metabolism</keyword>
<evidence type="ECO:0000313" key="12">
    <source>
        <dbReference type="EnsemblMetazoa" id="PPA03356.1"/>
    </source>
</evidence>
<dbReference type="GO" id="GO:0030148">
    <property type="term" value="P:sphingolipid biosynthetic process"/>
    <property type="evidence" value="ECO:0000318"/>
    <property type="project" value="GO_Central"/>
</dbReference>
<feature type="transmembrane region" description="Helical" evidence="11">
    <location>
        <begin position="152"/>
        <end position="172"/>
    </location>
</feature>
<accession>A0A454Y240</accession>
<dbReference type="AlphaFoldDB" id="A0A454Y240"/>
<dbReference type="InterPro" id="IPR002076">
    <property type="entry name" value="ELO_fam"/>
</dbReference>
<dbReference type="PANTHER" id="PTHR11157:SF26">
    <property type="entry name" value="ELONGATION OF LONG CHAIN FATTY ACIDS PROTEIN 1"/>
    <property type="match status" value="1"/>
</dbReference>
<dbReference type="InterPro" id="IPR030457">
    <property type="entry name" value="ELO_CS"/>
</dbReference>
<dbReference type="EC" id="2.3.1.199" evidence="11"/>
<comment type="pathway">
    <text evidence="2">Lipid metabolism; fatty acid biosynthesis.</text>
</comment>
<feature type="transmembrane region" description="Helical" evidence="11">
    <location>
        <begin position="124"/>
        <end position="145"/>
    </location>
</feature>
<evidence type="ECO:0000256" key="2">
    <source>
        <dbReference type="ARBA" id="ARBA00005194"/>
    </source>
</evidence>
<keyword evidence="5 11" id="KW-0812">Transmembrane</keyword>
<dbReference type="Pfam" id="PF01151">
    <property type="entry name" value="ELO"/>
    <property type="match status" value="1"/>
</dbReference>
<protein>
    <recommendedName>
        <fullName evidence="11">Elongation of very long chain fatty acids protein</fullName>
        <ecNumber evidence="11">2.3.1.199</ecNumber>
    </recommendedName>
    <alternativeName>
        <fullName evidence="11">Very-long-chain 3-oxoacyl-CoA synthase</fullName>
    </alternativeName>
</protein>
<evidence type="ECO:0000256" key="1">
    <source>
        <dbReference type="ARBA" id="ARBA00004141"/>
    </source>
</evidence>
<keyword evidence="13" id="KW-1185">Reference proteome</keyword>
<comment type="similarity">
    <text evidence="11">Belongs to the ELO family.</text>
</comment>
<dbReference type="GO" id="GO:0005789">
    <property type="term" value="C:endoplasmic reticulum membrane"/>
    <property type="evidence" value="ECO:0000318"/>
    <property type="project" value="GO_Central"/>
</dbReference>
<proteinExistence type="inferred from homology"/>
<dbReference type="GO" id="GO:0034625">
    <property type="term" value="P:fatty acid elongation, monounsaturated fatty acid"/>
    <property type="evidence" value="ECO:0000318"/>
    <property type="project" value="GO_Central"/>
</dbReference>
<accession>A0A8R1Y6B9</accession>
<dbReference type="GO" id="GO:0034626">
    <property type="term" value="P:fatty acid elongation, polyunsaturated fatty acid"/>
    <property type="evidence" value="ECO:0000318"/>
    <property type="project" value="GO_Central"/>
</dbReference>
<dbReference type="Proteomes" id="UP000005239">
    <property type="component" value="Unassembled WGS sequence"/>
</dbReference>
<evidence type="ECO:0000256" key="9">
    <source>
        <dbReference type="ARBA" id="ARBA00023136"/>
    </source>
</evidence>
<keyword evidence="10 11" id="KW-0275">Fatty acid biosynthesis</keyword>
<dbReference type="OrthoDB" id="10259681at2759"/>
<organism evidence="12 13">
    <name type="scientific">Pristionchus pacificus</name>
    <name type="common">Parasitic nematode worm</name>
    <dbReference type="NCBI Taxonomy" id="54126"/>
    <lineage>
        <taxon>Eukaryota</taxon>
        <taxon>Metazoa</taxon>
        <taxon>Ecdysozoa</taxon>
        <taxon>Nematoda</taxon>
        <taxon>Chromadorea</taxon>
        <taxon>Rhabditida</taxon>
        <taxon>Rhabditina</taxon>
        <taxon>Diplogasteromorpha</taxon>
        <taxon>Diplogasteroidea</taxon>
        <taxon>Neodiplogasteridae</taxon>
        <taxon>Pristionchus</taxon>
    </lineage>
</organism>
<feature type="transmembrane region" description="Helical" evidence="11">
    <location>
        <begin position="178"/>
        <end position="196"/>
    </location>
</feature>
<evidence type="ECO:0000313" key="13">
    <source>
        <dbReference type="Proteomes" id="UP000005239"/>
    </source>
</evidence>
<reference evidence="13" key="1">
    <citation type="journal article" date="2008" name="Nat. Genet.">
        <title>The Pristionchus pacificus genome provides a unique perspective on nematode lifestyle and parasitism.</title>
        <authorList>
            <person name="Dieterich C."/>
            <person name="Clifton S.W."/>
            <person name="Schuster L.N."/>
            <person name="Chinwalla A."/>
            <person name="Delehaunty K."/>
            <person name="Dinkelacker I."/>
            <person name="Fulton L."/>
            <person name="Fulton R."/>
            <person name="Godfrey J."/>
            <person name="Minx P."/>
            <person name="Mitreva M."/>
            <person name="Roeseler W."/>
            <person name="Tian H."/>
            <person name="Witte H."/>
            <person name="Yang S.P."/>
            <person name="Wilson R.K."/>
            <person name="Sommer R.J."/>
        </authorList>
    </citation>
    <scope>NUCLEOTIDE SEQUENCE [LARGE SCALE GENOMIC DNA]</scope>
    <source>
        <strain evidence="13">PS312</strain>
    </source>
</reference>
<dbReference type="GO" id="GO:0042761">
    <property type="term" value="P:very long-chain fatty acid biosynthetic process"/>
    <property type="evidence" value="ECO:0000318"/>
    <property type="project" value="GO_Central"/>
</dbReference>
<keyword evidence="4 11" id="KW-0808">Transferase</keyword>
<name>A0A454Y240_PRIPA</name>
<feature type="transmembrane region" description="Helical" evidence="11">
    <location>
        <begin position="248"/>
        <end position="268"/>
    </location>
</feature>
<keyword evidence="3 11" id="KW-0444">Lipid biosynthesis</keyword>
<evidence type="ECO:0000256" key="4">
    <source>
        <dbReference type="ARBA" id="ARBA00022679"/>
    </source>
</evidence>
<evidence type="ECO:0000256" key="3">
    <source>
        <dbReference type="ARBA" id="ARBA00022516"/>
    </source>
</evidence>
<sequence length="292" mass="34272">MIQVEWDKLTSFHFDYKELFSIAFDSANGFPEQRARAFMHDHWYFVVQCSIAYFFLIFGIKFIMRNREPFDLQRPLNAWNLFLAIFSTAGAIFMAPDFFGILWKGGLRGSYCDLNGMMSGTNGFWMWLFMLSKLAEFTDTFFIVLRKKPLMFLHWYHHILTLIYGFYSYPVSPAYNRWGIYLNFAVHSFMYSYYFLRSIRVPIPGAVAKAITTGQILQFVLSIVVLVFCGVEYYILKSMGDCTFDVPSFWLAVLMDTTYLILFVNFFLKSYVIKGGKDKYKKLDGKEGKKKQ</sequence>
<evidence type="ECO:0000256" key="10">
    <source>
        <dbReference type="ARBA" id="ARBA00023160"/>
    </source>
</evidence>
<keyword evidence="9 11" id="KW-0472">Membrane</keyword>
<dbReference type="GO" id="GO:0019367">
    <property type="term" value="P:fatty acid elongation, saturated fatty acid"/>
    <property type="evidence" value="ECO:0000318"/>
    <property type="project" value="GO_Central"/>
</dbReference>
<reference evidence="12" key="2">
    <citation type="submission" date="2022-06" db="UniProtKB">
        <authorList>
            <consortium name="EnsemblMetazoa"/>
        </authorList>
    </citation>
    <scope>IDENTIFICATION</scope>
    <source>
        <strain evidence="12">PS312</strain>
    </source>
</reference>
<evidence type="ECO:0000256" key="6">
    <source>
        <dbReference type="ARBA" id="ARBA00022832"/>
    </source>
</evidence>
<comment type="catalytic activity">
    <reaction evidence="11">
        <text>a very-long-chain acyl-CoA + malonyl-CoA + H(+) = a very-long-chain 3-oxoacyl-CoA + CO2 + CoA</text>
        <dbReference type="Rhea" id="RHEA:32727"/>
        <dbReference type="ChEBI" id="CHEBI:15378"/>
        <dbReference type="ChEBI" id="CHEBI:16526"/>
        <dbReference type="ChEBI" id="CHEBI:57287"/>
        <dbReference type="ChEBI" id="CHEBI:57384"/>
        <dbReference type="ChEBI" id="CHEBI:90725"/>
        <dbReference type="ChEBI" id="CHEBI:90736"/>
        <dbReference type="EC" id="2.3.1.199"/>
    </reaction>
</comment>
<dbReference type="OMA" id="THGGKNF"/>
<feature type="transmembrane region" description="Helical" evidence="11">
    <location>
        <begin position="43"/>
        <end position="64"/>
    </location>
</feature>
<dbReference type="PROSITE" id="PS01188">
    <property type="entry name" value="ELO"/>
    <property type="match status" value="1"/>
</dbReference>
<dbReference type="GO" id="GO:0009922">
    <property type="term" value="F:fatty acid elongase activity"/>
    <property type="evidence" value="ECO:0000318"/>
    <property type="project" value="GO_Central"/>
</dbReference>
<keyword evidence="8 11" id="KW-0443">Lipid metabolism</keyword>
<comment type="subcellular location">
    <subcellularLocation>
        <location evidence="1">Membrane</location>
        <topology evidence="1">Multi-pass membrane protein</topology>
    </subcellularLocation>
</comment>
<feature type="transmembrane region" description="Helical" evidence="11">
    <location>
        <begin position="76"/>
        <end position="95"/>
    </location>
</feature>
<dbReference type="PANTHER" id="PTHR11157">
    <property type="entry name" value="FATTY ACID ACYL TRANSFERASE-RELATED"/>
    <property type="match status" value="1"/>
</dbReference>
<evidence type="ECO:0000256" key="8">
    <source>
        <dbReference type="ARBA" id="ARBA00023098"/>
    </source>
</evidence>
<evidence type="ECO:0000256" key="7">
    <source>
        <dbReference type="ARBA" id="ARBA00022989"/>
    </source>
</evidence>
<gene>
    <name evidence="12" type="primary">WBGene00092910</name>
</gene>